<protein>
    <submittedName>
        <fullName evidence="12">Mitochondrial inner membrane OXA1L</fullName>
    </submittedName>
</protein>
<reference evidence="12 13" key="1">
    <citation type="journal article" date="2018" name="Sci. Rep.">
        <title>Genomic signatures of local adaptation to the degree of environmental predictability in rotifers.</title>
        <authorList>
            <person name="Franch-Gras L."/>
            <person name="Hahn C."/>
            <person name="Garcia-Roger E.M."/>
            <person name="Carmona M.J."/>
            <person name="Serra M."/>
            <person name="Gomez A."/>
        </authorList>
    </citation>
    <scope>NUCLEOTIDE SEQUENCE [LARGE SCALE GENOMIC DNA]</scope>
    <source>
        <strain evidence="12">HYR1</strain>
    </source>
</reference>
<dbReference type="AlphaFoldDB" id="A0A3M7PB83"/>
<comment type="caution">
    <text evidence="12">The sequence shown here is derived from an EMBL/GenBank/DDBJ whole genome shotgun (WGS) entry which is preliminary data.</text>
</comment>
<sequence length="603" mass="68167">MSLPNVKRKIPKCQSLSSKGQKHVLFVDLLQSFSESVYWWYKGCISCYNLQNMFWSFRAQAMAFSRWQKWYQFFLVHSKFQPFLVADLKLLHSKLLNVQSIDKLWQLRILKIYRIPSFDYAAPKIKLPAFGPCTKSWLVVQHNRTREYVNIVRHIIETSSRVLAVGIVAKQINMKFARKEFSTILCLKKRNEKPKNTQLIDGISEYKLNSIETRSFVSLAWFGLWGKTPEKQPDTPLNLASENIVTPGASGVSQAVKSDATTPENPDVDLSAGYIPEPPPIFDESIILNALGEPTLNSLGLASSWTPAGWIQSLLEIFHVDLGLPWFQAIALFAVCLRTFLLPINVKAQRNSAKLRKIAPEMGQLNEKLSNAKMTGNNLEVARATHEYIQFMKSNQIGFGSMMVPLIQFPFVISTFIAIRKMCKLPVESMETGGALWFTDLTIPDPYFILPTIATASILAIVYRGVDTGMSSANMTPTTKAIVYGVSAISYPFFLFMPSGVMSYVCTTNFISLALSVVLNMNPVKKALKIPILTEMDKLKIKESQKKAKNFIAGFKESIQNQRIIAEVKERESLREKQFTQAGTRVPIKTFKTNPKENKKDEL</sequence>
<keyword evidence="8 10" id="KW-0472">Membrane</keyword>
<feature type="transmembrane region" description="Helical" evidence="10">
    <location>
        <begin position="326"/>
        <end position="346"/>
    </location>
</feature>
<keyword evidence="5" id="KW-0809">Transit peptide</keyword>
<dbReference type="OrthoDB" id="2148490at2759"/>
<comment type="similarity">
    <text evidence="2 9">Belongs to the OXA1/ALB3/YidC family.</text>
</comment>
<dbReference type="STRING" id="10195.A0A3M7PB83"/>
<dbReference type="EMBL" id="REGN01012313">
    <property type="protein sequence ID" value="RMZ96030.1"/>
    <property type="molecule type" value="Genomic_DNA"/>
</dbReference>
<feature type="transmembrane region" description="Helical" evidence="10">
    <location>
        <begin position="478"/>
        <end position="495"/>
    </location>
</feature>
<evidence type="ECO:0000256" key="3">
    <source>
        <dbReference type="ARBA" id="ARBA00022692"/>
    </source>
</evidence>
<dbReference type="CDD" id="cd20069">
    <property type="entry name" value="5TM_Oxa1-like"/>
    <property type="match status" value="1"/>
</dbReference>
<feature type="domain" description="Membrane insertase YidC/Oxa/ALB C-terminal" evidence="11">
    <location>
        <begin position="326"/>
        <end position="520"/>
    </location>
</feature>
<comment type="subcellular location">
    <subcellularLocation>
        <location evidence="9">Membrane</location>
        <topology evidence="9">Multi-pass membrane protein</topology>
    </subcellularLocation>
    <subcellularLocation>
        <location evidence="1">Mitochondrion inner membrane</location>
        <topology evidence="1">Multi-pass membrane protein</topology>
    </subcellularLocation>
</comment>
<gene>
    <name evidence="12" type="ORF">BpHYR1_029369</name>
</gene>
<dbReference type="InterPro" id="IPR001708">
    <property type="entry name" value="YidC/ALB3/OXA1/COX18"/>
</dbReference>
<evidence type="ECO:0000259" key="11">
    <source>
        <dbReference type="Pfam" id="PF02096"/>
    </source>
</evidence>
<keyword evidence="6 10" id="KW-1133">Transmembrane helix</keyword>
<name>A0A3M7PB83_BRAPC</name>
<evidence type="ECO:0000256" key="6">
    <source>
        <dbReference type="ARBA" id="ARBA00022989"/>
    </source>
</evidence>
<feature type="transmembrane region" description="Helical" evidence="10">
    <location>
        <begin position="397"/>
        <end position="419"/>
    </location>
</feature>
<dbReference type="GO" id="GO:0032977">
    <property type="term" value="F:membrane insertase activity"/>
    <property type="evidence" value="ECO:0007669"/>
    <property type="project" value="InterPro"/>
</dbReference>
<keyword evidence="4" id="KW-0999">Mitochondrion inner membrane</keyword>
<evidence type="ECO:0000256" key="2">
    <source>
        <dbReference type="ARBA" id="ARBA00009877"/>
    </source>
</evidence>
<keyword evidence="7" id="KW-0496">Mitochondrion</keyword>
<evidence type="ECO:0000256" key="4">
    <source>
        <dbReference type="ARBA" id="ARBA00022792"/>
    </source>
</evidence>
<evidence type="ECO:0000313" key="12">
    <source>
        <dbReference type="EMBL" id="RMZ96030.1"/>
    </source>
</evidence>
<dbReference type="PANTHER" id="PTHR12428">
    <property type="entry name" value="OXA1"/>
    <property type="match status" value="1"/>
</dbReference>
<dbReference type="PANTHER" id="PTHR12428:SF66">
    <property type="entry name" value="MITOCHONDRIAL INNER MEMBRANE PROTEIN OXA1L"/>
    <property type="match status" value="1"/>
</dbReference>
<accession>A0A3M7PB83</accession>
<dbReference type="GO" id="GO:0005743">
    <property type="term" value="C:mitochondrial inner membrane"/>
    <property type="evidence" value="ECO:0007669"/>
    <property type="project" value="UniProtKB-SubCell"/>
</dbReference>
<dbReference type="InterPro" id="IPR028055">
    <property type="entry name" value="YidC/Oxa/ALB_C"/>
</dbReference>
<evidence type="ECO:0000256" key="9">
    <source>
        <dbReference type="RuleBase" id="RU003945"/>
    </source>
</evidence>
<evidence type="ECO:0000313" key="13">
    <source>
        <dbReference type="Proteomes" id="UP000276133"/>
    </source>
</evidence>
<keyword evidence="3 9" id="KW-0812">Transmembrane</keyword>
<organism evidence="12 13">
    <name type="scientific">Brachionus plicatilis</name>
    <name type="common">Marine rotifer</name>
    <name type="synonym">Brachionus muelleri</name>
    <dbReference type="NCBI Taxonomy" id="10195"/>
    <lineage>
        <taxon>Eukaryota</taxon>
        <taxon>Metazoa</taxon>
        <taxon>Spiralia</taxon>
        <taxon>Gnathifera</taxon>
        <taxon>Rotifera</taxon>
        <taxon>Eurotatoria</taxon>
        <taxon>Monogononta</taxon>
        <taxon>Pseudotrocha</taxon>
        <taxon>Ploima</taxon>
        <taxon>Brachionidae</taxon>
        <taxon>Brachionus</taxon>
    </lineage>
</organism>
<dbReference type="GO" id="GO:0032979">
    <property type="term" value="P:protein insertion into mitochondrial inner membrane from matrix"/>
    <property type="evidence" value="ECO:0007669"/>
    <property type="project" value="TreeGrafter"/>
</dbReference>
<evidence type="ECO:0000256" key="5">
    <source>
        <dbReference type="ARBA" id="ARBA00022946"/>
    </source>
</evidence>
<feature type="transmembrane region" description="Helical" evidence="10">
    <location>
        <begin position="447"/>
        <end position="466"/>
    </location>
</feature>
<dbReference type="Proteomes" id="UP000276133">
    <property type="component" value="Unassembled WGS sequence"/>
</dbReference>
<evidence type="ECO:0000256" key="8">
    <source>
        <dbReference type="ARBA" id="ARBA00023136"/>
    </source>
</evidence>
<proteinExistence type="inferred from homology"/>
<evidence type="ECO:0000256" key="1">
    <source>
        <dbReference type="ARBA" id="ARBA00004448"/>
    </source>
</evidence>
<evidence type="ECO:0000256" key="10">
    <source>
        <dbReference type="SAM" id="Phobius"/>
    </source>
</evidence>
<dbReference type="Pfam" id="PF02096">
    <property type="entry name" value="60KD_IMP"/>
    <property type="match status" value="1"/>
</dbReference>
<keyword evidence="13" id="KW-1185">Reference proteome</keyword>
<evidence type="ECO:0000256" key="7">
    <source>
        <dbReference type="ARBA" id="ARBA00023128"/>
    </source>
</evidence>